<dbReference type="Pfam" id="PF00777">
    <property type="entry name" value="Glyco_transf_29"/>
    <property type="match status" value="1"/>
</dbReference>
<evidence type="ECO:0000256" key="5">
    <source>
        <dbReference type="ARBA" id="ARBA00022692"/>
    </source>
</evidence>
<comment type="subcellular location">
    <subcellularLocation>
        <location evidence="1">Golgi apparatus membrane</location>
        <topology evidence="1">Single-pass type II membrane protein</topology>
    </subcellularLocation>
</comment>
<evidence type="ECO:0000256" key="4">
    <source>
        <dbReference type="ARBA" id="ARBA00022679"/>
    </source>
</evidence>
<organism evidence="12 13">
    <name type="scientific">Chrysochromulina tobinii</name>
    <dbReference type="NCBI Taxonomy" id="1460289"/>
    <lineage>
        <taxon>Eukaryota</taxon>
        <taxon>Haptista</taxon>
        <taxon>Haptophyta</taxon>
        <taxon>Prymnesiophyceae</taxon>
        <taxon>Prymnesiales</taxon>
        <taxon>Chrysochromulinaceae</taxon>
        <taxon>Chrysochromulina</taxon>
    </lineage>
</organism>
<keyword evidence="4 12" id="KW-0808">Transferase</keyword>
<dbReference type="Proteomes" id="UP000037460">
    <property type="component" value="Unassembled WGS sequence"/>
</dbReference>
<keyword evidence="6" id="KW-0735">Signal-anchor</keyword>
<comment type="caution">
    <text evidence="12">The sequence shown here is derived from an EMBL/GenBank/DDBJ whole genome shotgun (WGS) entry which is preliminary data.</text>
</comment>
<sequence length="371" mass="39491">MLISCAALPTRIPAAKRLPQARADDPQAALSLAVMRLRALPAWGVDSDIEQLCRQAPPFGIADAPDRIHSALWSVPEERNASMALRNNTSPGSAARACVQLGHVIHRVTGRPRRTAFSTCAVVGSSGGLKGSRQGELIDAHDAVVRFNTAPTGGQYAADVGNRTSLWVASHVPWRSQLRTRVGLASEEEAALYCFNPWLGTCFNEALSGRARDARGRPSTPLLVSPLVTSAMMAIQVSLGGKSSGPVRPSTGLIGVGLALAMCARVSLYGFANVSEPSAMKLCNHYYDCRFNQSRYQSGKMGYHDWKGQWLVLSALVELGALRYEPPRGPLDGSSAGDYVPHSPPPKRVRGGRAGSGGALKKGSRQALDTA</sequence>
<dbReference type="PANTHER" id="PTHR11987:SF53">
    <property type="entry name" value="ALPHA-2,8-SIALYLTRANSFERASE 8F-LIKE"/>
    <property type="match status" value="1"/>
</dbReference>
<keyword evidence="13" id="KW-1185">Reference proteome</keyword>
<gene>
    <name evidence="12" type="ORF">Ctob_000277</name>
</gene>
<evidence type="ECO:0000256" key="1">
    <source>
        <dbReference type="ARBA" id="ARBA00004323"/>
    </source>
</evidence>
<dbReference type="GO" id="GO:0000139">
    <property type="term" value="C:Golgi membrane"/>
    <property type="evidence" value="ECO:0007669"/>
    <property type="project" value="UniProtKB-SubCell"/>
</dbReference>
<dbReference type="InterPro" id="IPR038578">
    <property type="entry name" value="GT29-like_sf"/>
</dbReference>
<keyword evidence="5" id="KW-0812">Transmembrane</keyword>
<dbReference type="PANTHER" id="PTHR11987">
    <property type="entry name" value="ALPHA-2,8-SIALYLTRANSFERASE"/>
    <property type="match status" value="1"/>
</dbReference>
<protein>
    <submittedName>
        <fullName evidence="12">Alpha-n-acetylgalactosaminide alpha-2,6-sialyltransferase 5</fullName>
    </submittedName>
</protein>
<evidence type="ECO:0000256" key="10">
    <source>
        <dbReference type="ARBA" id="ARBA00023180"/>
    </source>
</evidence>
<evidence type="ECO:0000256" key="6">
    <source>
        <dbReference type="ARBA" id="ARBA00022968"/>
    </source>
</evidence>
<comment type="similarity">
    <text evidence="2">Belongs to the glycosyltransferase 29 family.</text>
</comment>
<dbReference type="OrthoDB" id="10264956at2759"/>
<dbReference type="Gene3D" id="3.90.1480.20">
    <property type="entry name" value="Glycosyl transferase family 29"/>
    <property type="match status" value="1"/>
</dbReference>
<dbReference type="EMBL" id="JWZX01003325">
    <property type="protein sequence ID" value="KOO21896.1"/>
    <property type="molecule type" value="Genomic_DNA"/>
</dbReference>
<dbReference type="AlphaFoldDB" id="A0A0M0J5L6"/>
<name>A0A0M0J5L6_9EUKA</name>
<evidence type="ECO:0000313" key="12">
    <source>
        <dbReference type="EMBL" id="KOO21896.1"/>
    </source>
</evidence>
<evidence type="ECO:0000256" key="9">
    <source>
        <dbReference type="ARBA" id="ARBA00023136"/>
    </source>
</evidence>
<dbReference type="GO" id="GO:0003828">
    <property type="term" value="F:alpha-N-acetylneuraminate alpha-2,8-sialyltransferase activity"/>
    <property type="evidence" value="ECO:0007669"/>
    <property type="project" value="TreeGrafter"/>
</dbReference>
<reference evidence="13" key="1">
    <citation type="journal article" date="2015" name="PLoS Genet.">
        <title>Genome Sequence and Transcriptome Analyses of Chrysochromulina tobin: Metabolic Tools for Enhanced Algal Fitness in the Prominent Order Prymnesiales (Haptophyceae).</title>
        <authorList>
            <person name="Hovde B.T."/>
            <person name="Deodato C.R."/>
            <person name="Hunsperger H.M."/>
            <person name="Ryken S.A."/>
            <person name="Yost W."/>
            <person name="Jha R.K."/>
            <person name="Patterson J."/>
            <person name="Monnat R.J. Jr."/>
            <person name="Barlow S.B."/>
            <person name="Starkenburg S.R."/>
            <person name="Cattolico R.A."/>
        </authorList>
    </citation>
    <scope>NUCLEOTIDE SEQUENCE</scope>
    <source>
        <strain evidence="13">CCMP291</strain>
    </source>
</reference>
<dbReference type="GO" id="GO:0009311">
    <property type="term" value="P:oligosaccharide metabolic process"/>
    <property type="evidence" value="ECO:0007669"/>
    <property type="project" value="TreeGrafter"/>
</dbReference>
<keyword evidence="7" id="KW-1133">Transmembrane helix</keyword>
<evidence type="ECO:0000256" key="11">
    <source>
        <dbReference type="SAM" id="MobiDB-lite"/>
    </source>
</evidence>
<keyword evidence="10" id="KW-0325">Glycoprotein</keyword>
<keyword evidence="8" id="KW-0333">Golgi apparatus</keyword>
<evidence type="ECO:0000256" key="8">
    <source>
        <dbReference type="ARBA" id="ARBA00023034"/>
    </source>
</evidence>
<evidence type="ECO:0000256" key="7">
    <source>
        <dbReference type="ARBA" id="ARBA00022989"/>
    </source>
</evidence>
<dbReference type="InterPro" id="IPR001675">
    <property type="entry name" value="Glyco_trans_29"/>
</dbReference>
<dbReference type="GO" id="GO:0006491">
    <property type="term" value="P:N-glycan processing"/>
    <property type="evidence" value="ECO:0007669"/>
    <property type="project" value="TreeGrafter"/>
</dbReference>
<keyword evidence="9" id="KW-0472">Membrane</keyword>
<evidence type="ECO:0000256" key="2">
    <source>
        <dbReference type="ARBA" id="ARBA00006003"/>
    </source>
</evidence>
<proteinExistence type="inferred from homology"/>
<evidence type="ECO:0000313" key="13">
    <source>
        <dbReference type="Proteomes" id="UP000037460"/>
    </source>
</evidence>
<dbReference type="CDD" id="cd19952">
    <property type="entry name" value="GT29"/>
    <property type="match status" value="1"/>
</dbReference>
<dbReference type="InterPro" id="IPR050943">
    <property type="entry name" value="Glycosyltr_29_Sialyltrsf"/>
</dbReference>
<feature type="region of interest" description="Disordered" evidence="11">
    <location>
        <begin position="331"/>
        <end position="371"/>
    </location>
</feature>
<accession>A0A0M0J5L6</accession>
<evidence type="ECO:0000256" key="3">
    <source>
        <dbReference type="ARBA" id="ARBA00022676"/>
    </source>
</evidence>
<keyword evidence="3 12" id="KW-0328">Glycosyltransferase</keyword>